<proteinExistence type="predicted"/>
<keyword evidence="2" id="KW-0732">Signal</keyword>
<feature type="chain" id="PRO_5033041194" evidence="2">
    <location>
        <begin position="20"/>
        <end position="252"/>
    </location>
</feature>
<evidence type="ECO:0000256" key="2">
    <source>
        <dbReference type="SAM" id="SignalP"/>
    </source>
</evidence>
<evidence type="ECO:0000256" key="1">
    <source>
        <dbReference type="SAM" id="Phobius"/>
    </source>
</evidence>
<feature type="transmembrane region" description="Helical" evidence="1">
    <location>
        <begin position="189"/>
        <end position="206"/>
    </location>
</feature>
<keyword evidence="4" id="KW-1185">Reference proteome</keyword>
<sequence length="252" mass="29334">MFAAFGLLLLIMVMQPERQQKLRINVDAKAKTFHFKFKAITILPTTSKLFPFPIKLNLNLKLCPSLLQSKKSEPHFPFPRRGKSWKSKFLWILGKIRPRPSKNKATASDETSNLGHPDAHFLSTQLRHYPFEIDLRTNVHQFNCHWIHCSSVPIGFSEQPKRNGLYTLIILLYLALILKKYFSRRTRNLMVIAIVALLCCVIWVYLRNVLKTDCFWKSCMELCSSLGQIVHSSFSQYIGAHRGDNYLRYLTF</sequence>
<keyword evidence="1" id="KW-0472">Membrane</keyword>
<name>A0A834FVC4_RHOSS</name>
<reference evidence="3" key="1">
    <citation type="submission" date="2019-11" db="EMBL/GenBank/DDBJ databases">
        <authorList>
            <person name="Liu Y."/>
            <person name="Hou J."/>
            <person name="Li T.-Q."/>
            <person name="Guan C.-H."/>
            <person name="Wu X."/>
            <person name="Wu H.-Z."/>
            <person name="Ling F."/>
            <person name="Zhang R."/>
            <person name="Shi X.-G."/>
            <person name="Ren J.-P."/>
            <person name="Chen E.-F."/>
            <person name="Sun J.-M."/>
        </authorList>
    </citation>
    <scope>NUCLEOTIDE SEQUENCE</scope>
    <source>
        <strain evidence="3">Adult_tree_wgs_1</strain>
        <tissue evidence="3">Leaves</tissue>
    </source>
</reference>
<gene>
    <name evidence="3" type="ORF">RHSIM_RhsimUnG0165800</name>
</gene>
<dbReference type="OrthoDB" id="1692153at2759"/>
<evidence type="ECO:0000313" key="3">
    <source>
        <dbReference type="EMBL" id="KAF7113053.1"/>
    </source>
</evidence>
<organism evidence="3 4">
    <name type="scientific">Rhododendron simsii</name>
    <name type="common">Sims's rhododendron</name>
    <dbReference type="NCBI Taxonomy" id="118357"/>
    <lineage>
        <taxon>Eukaryota</taxon>
        <taxon>Viridiplantae</taxon>
        <taxon>Streptophyta</taxon>
        <taxon>Embryophyta</taxon>
        <taxon>Tracheophyta</taxon>
        <taxon>Spermatophyta</taxon>
        <taxon>Magnoliopsida</taxon>
        <taxon>eudicotyledons</taxon>
        <taxon>Gunneridae</taxon>
        <taxon>Pentapetalae</taxon>
        <taxon>asterids</taxon>
        <taxon>Ericales</taxon>
        <taxon>Ericaceae</taxon>
        <taxon>Ericoideae</taxon>
        <taxon>Rhodoreae</taxon>
        <taxon>Rhododendron</taxon>
    </lineage>
</organism>
<keyword evidence="1" id="KW-1133">Transmembrane helix</keyword>
<keyword evidence="1" id="KW-0812">Transmembrane</keyword>
<feature type="transmembrane region" description="Helical" evidence="1">
    <location>
        <begin position="164"/>
        <end position="182"/>
    </location>
</feature>
<feature type="signal peptide" evidence="2">
    <location>
        <begin position="1"/>
        <end position="19"/>
    </location>
</feature>
<evidence type="ECO:0000313" key="4">
    <source>
        <dbReference type="Proteomes" id="UP000626092"/>
    </source>
</evidence>
<protein>
    <submittedName>
        <fullName evidence="3">Uncharacterized protein</fullName>
    </submittedName>
</protein>
<dbReference type="Proteomes" id="UP000626092">
    <property type="component" value="Unassembled WGS sequence"/>
</dbReference>
<accession>A0A834FVC4</accession>
<comment type="caution">
    <text evidence="3">The sequence shown here is derived from an EMBL/GenBank/DDBJ whole genome shotgun (WGS) entry which is preliminary data.</text>
</comment>
<dbReference type="AlphaFoldDB" id="A0A834FVC4"/>
<dbReference type="EMBL" id="WJXA01000373">
    <property type="protein sequence ID" value="KAF7113053.1"/>
    <property type="molecule type" value="Genomic_DNA"/>
</dbReference>